<evidence type="ECO:0000313" key="3">
    <source>
        <dbReference type="Proteomes" id="UP000298416"/>
    </source>
</evidence>
<proteinExistence type="predicted"/>
<protein>
    <submittedName>
        <fullName evidence="2">Uncharacterized protein</fullName>
    </submittedName>
</protein>
<dbReference type="AlphaFoldDB" id="A0A8X8Z0F8"/>
<name>A0A8X8Z0F8_SALSN</name>
<evidence type="ECO:0000256" key="1">
    <source>
        <dbReference type="SAM" id="MobiDB-lite"/>
    </source>
</evidence>
<feature type="region of interest" description="Disordered" evidence="1">
    <location>
        <begin position="1"/>
        <end position="30"/>
    </location>
</feature>
<accession>A0A8X8Z0F8</accession>
<dbReference type="Proteomes" id="UP000298416">
    <property type="component" value="Unassembled WGS sequence"/>
</dbReference>
<reference evidence="2" key="1">
    <citation type="submission" date="2018-01" db="EMBL/GenBank/DDBJ databases">
        <authorList>
            <person name="Mao J.F."/>
        </authorList>
    </citation>
    <scope>NUCLEOTIDE SEQUENCE</scope>
    <source>
        <strain evidence="2">Huo1</strain>
        <tissue evidence="2">Leaf</tissue>
    </source>
</reference>
<feature type="compositionally biased region" description="Basic and acidic residues" evidence="1">
    <location>
        <begin position="17"/>
        <end position="30"/>
    </location>
</feature>
<gene>
    <name evidence="2" type="ORF">SASPL_151977</name>
</gene>
<keyword evidence="3" id="KW-1185">Reference proteome</keyword>
<comment type="caution">
    <text evidence="2">The sequence shown here is derived from an EMBL/GenBank/DDBJ whole genome shotgun (WGS) entry which is preliminary data.</text>
</comment>
<reference evidence="2" key="2">
    <citation type="submission" date="2020-08" db="EMBL/GenBank/DDBJ databases">
        <title>Plant Genome Project.</title>
        <authorList>
            <person name="Zhang R.-G."/>
        </authorList>
    </citation>
    <scope>NUCLEOTIDE SEQUENCE</scope>
    <source>
        <strain evidence="2">Huo1</strain>
        <tissue evidence="2">Leaf</tissue>
    </source>
</reference>
<dbReference type="EMBL" id="PNBA02000021">
    <property type="protein sequence ID" value="KAG6386803.1"/>
    <property type="molecule type" value="Genomic_DNA"/>
</dbReference>
<evidence type="ECO:0000313" key="2">
    <source>
        <dbReference type="EMBL" id="KAG6386803.1"/>
    </source>
</evidence>
<organism evidence="2">
    <name type="scientific">Salvia splendens</name>
    <name type="common">Scarlet sage</name>
    <dbReference type="NCBI Taxonomy" id="180675"/>
    <lineage>
        <taxon>Eukaryota</taxon>
        <taxon>Viridiplantae</taxon>
        <taxon>Streptophyta</taxon>
        <taxon>Embryophyta</taxon>
        <taxon>Tracheophyta</taxon>
        <taxon>Spermatophyta</taxon>
        <taxon>Magnoliopsida</taxon>
        <taxon>eudicotyledons</taxon>
        <taxon>Gunneridae</taxon>
        <taxon>Pentapetalae</taxon>
        <taxon>asterids</taxon>
        <taxon>lamiids</taxon>
        <taxon>Lamiales</taxon>
        <taxon>Lamiaceae</taxon>
        <taxon>Nepetoideae</taxon>
        <taxon>Mentheae</taxon>
        <taxon>Salviinae</taxon>
        <taxon>Salvia</taxon>
        <taxon>Salvia subgen. Calosphace</taxon>
        <taxon>core Calosphace</taxon>
    </lineage>
</organism>
<sequence length="81" mass="9256">MIGAAPMPEKIASGRNGPEKKKQSRKENLLPKRYQPLVKRFNLRIKERIAEDEGRAANVWVARGREIVSLHNRCEELMGMG</sequence>